<dbReference type="STRING" id="203124.Tery_3064"/>
<name>Q10ZW6_TRIEI</name>
<dbReference type="PANTHER" id="PTHR46733:SF4">
    <property type="entry name" value="HEAT SHOCK PROTEIN 21, CHLOROPLASTIC"/>
    <property type="match status" value="1"/>
</dbReference>
<dbReference type="RefSeq" id="WP_011612559.1">
    <property type="nucleotide sequence ID" value="NC_008312.1"/>
</dbReference>
<evidence type="ECO:0000256" key="3">
    <source>
        <dbReference type="RuleBase" id="RU003616"/>
    </source>
</evidence>
<keyword evidence="1 5" id="KW-0346">Stress response</keyword>
<dbReference type="eggNOG" id="COG0071">
    <property type="taxonomic scope" value="Bacteria"/>
</dbReference>
<dbReference type="EMBL" id="CP000393">
    <property type="protein sequence ID" value="ABG52208.1"/>
    <property type="molecule type" value="Genomic_DNA"/>
</dbReference>
<evidence type="ECO:0000259" key="4">
    <source>
        <dbReference type="PROSITE" id="PS01031"/>
    </source>
</evidence>
<gene>
    <name evidence="5" type="ordered locus">Tery_3064</name>
</gene>
<organism evidence="5">
    <name type="scientific">Trichodesmium erythraeum (strain IMS101)</name>
    <dbReference type="NCBI Taxonomy" id="203124"/>
    <lineage>
        <taxon>Bacteria</taxon>
        <taxon>Bacillati</taxon>
        <taxon>Cyanobacteriota</taxon>
        <taxon>Cyanophyceae</taxon>
        <taxon>Oscillatoriophycideae</taxon>
        <taxon>Oscillatoriales</taxon>
        <taxon>Microcoleaceae</taxon>
        <taxon>Trichodesmium</taxon>
    </lineage>
</organism>
<evidence type="ECO:0000256" key="2">
    <source>
        <dbReference type="PROSITE-ProRule" id="PRU00285"/>
    </source>
</evidence>
<accession>Q10ZW6</accession>
<sequence>MAIANLSVLGDLDSWMGFPTVEQINSLKKEINYLSEVSTSTVNGKVTSIINGKVKEIMFTPAVEIHENNDAIDLRLEIPGLEVKDLDVQVTAEAVEIKGKRRQETETQEQNLVRSEFHYGAFQRRISLPVRVQNNLVKADYKDGILHIHLPKSEADKNQVVKVNVG</sequence>
<dbReference type="AlphaFoldDB" id="Q10ZW6"/>
<comment type="similarity">
    <text evidence="2 3">Belongs to the small heat shock protein (HSP20) family.</text>
</comment>
<dbReference type="GO" id="GO:0009408">
    <property type="term" value="P:response to heat"/>
    <property type="evidence" value="ECO:0007669"/>
    <property type="project" value="InterPro"/>
</dbReference>
<dbReference type="PROSITE" id="PS01031">
    <property type="entry name" value="SHSP"/>
    <property type="match status" value="1"/>
</dbReference>
<evidence type="ECO:0000313" key="5">
    <source>
        <dbReference type="EMBL" id="ABG52208.1"/>
    </source>
</evidence>
<proteinExistence type="inferred from homology"/>
<dbReference type="Pfam" id="PF00011">
    <property type="entry name" value="HSP20"/>
    <property type="match status" value="1"/>
</dbReference>
<reference evidence="5" key="1">
    <citation type="submission" date="2006-06" db="EMBL/GenBank/DDBJ databases">
        <title>Complete sequence of Trichodesmium erythraeum IMS101.</title>
        <authorList>
            <consortium name="US DOE Joint Genome Institute"/>
            <person name="Copeland A."/>
            <person name="Lucas S."/>
            <person name="Lapidus A."/>
            <person name="Barry K."/>
            <person name="Detter J.C."/>
            <person name="Glavina del Rio T."/>
            <person name="Hammon N."/>
            <person name="Israni S."/>
            <person name="Dalin E."/>
            <person name="Tice H."/>
            <person name="Pitluck S."/>
            <person name="Kiss H."/>
            <person name="Munk A.C."/>
            <person name="Brettin T."/>
            <person name="Bruce D."/>
            <person name="Han C."/>
            <person name="Tapia R."/>
            <person name="Gilna P."/>
            <person name="Schmutz J."/>
            <person name="Larimer F."/>
            <person name="Land M."/>
            <person name="Hauser L."/>
            <person name="Kyrpides N."/>
            <person name="Kim E."/>
            <person name="Richardson P."/>
        </authorList>
    </citation>
    <scope>NUCLEOTIDE SEQUENCE [LARGE SCALE GENOMIC DNA]</scope>
    <source>
        <strain evidence="5">IMS101</strain>
    </source>
</reference>
<protein>
    <submittedName>
        <fullName evidence="5">Heat shock protein Hsp20</fullName>
    </submittedName>
</protein>
<dbReference type="HOGENOM" id="CLU_046737_12_2_3"/>
<dbReference type="InterPro" id="IPR044587">
    <property type="entry name" value="HSP21-like"/>
</dbReference>
<dbReference type="KEGG" id="ter:Tery_3064"/>
<evidence type="ECO:0000256" key="1">
    <source>
        <dbReference type="ARBA" id="ARBA00023016"/>
    </source>
</evidence>
<dbReference type="Gene3D" id="2.60.40.790">
    <property type="match status" value="1"/>
</dbReference>
<dbReference type="PANTHER" id="PTHR46733">
    <property type="entry name" value="26.5 KDA HEAT SHOCK PROTEIN, MITOCHONDRIAL"/>
    <property type="match status" value="1"/>
</dbReference>
<dbReference type="OrthoDB" id="9811615at2"/>
<feature type="domain" description="SHSP" evidence="4">
    <location>
        <begin position="54"/>
        <end position="166"/>
    </location>
</feature>
<dbReference type="SUPFAM" id="SSF49764">
    <property type="entry name" value="HSP20-like chaperones"/>
    <property type="match status" value="1"/>
</dbReference>
<dbReference type="InterPro" id="IPR002068">
    <property type="entry name" value="A-crystallin/Hsp20_dom"/>
</dbReference>
<dbReference type="CDD" id="cd06464">
    <property type="entry name" value="ACD_sHsps-like"/>
    <property type="match status" value="1"/>
</dbReference>
<dbReference type="InterPro" id="IPR008978">
    <property type="entry name" value="HSP20-like_chaperone"/>
</dbReference>